<comment type="caution">
    <text evidence="7">The sequence shown here is derived from an EMBL/GenBank/DDBJ whole genome shotgun (WGS) entry which is preliminary data.</text>
</comment>
<dbReference type="Gene3D" id="1.10.10.60">
    <property type="entry name" value="Homeodomain-like"/>
    <property type="match status" value="2"/>
</dbReference>
<dbReference type="EMBL" id="JARBHA010000009">
    <property type="protein sequence ID" value="KAJ9691955.1"/>
    <property type="molecule type" value="Genomic_DNA"/>
</dbReference>
<dbReference type="SMART" id="SM00717">
    <property type="entry name" value="SANT"/>
    <property type="match status" value="2"/>
</dbReference>
<dbReference type="Proteomes" id="UP001168098">
    <property type="component" value="Unassembled WGS sequence"/>
</dbReference>
<dbReference type="Pfam" id="PF00249">
    <property type="entry name" value="Myb_DNA-binding"/>
    <property type="match status" value="2"/>
</dbReference>
<name>A0AA38ZNC7_VITRO</name>
<evidence type="ECO:0000313" key="7">
    <source>
        <dbReference type="EMBL" id="KAJ9691955.1"/>
    </source>
</evidence>
<feature type="domain" description="HTH myb-type" evidence="6">
    <location>
        <begin position="62"/>
        <end position="116"/>
    </location>
</feature>
<dbReference type="InterPro" id="IPR009057">
    <property type="entry name" value="Homeodomain-like_sf"/>
</dbReference>
<dbReference type="SUPFAM" id="SSF46689">
    <property type="entry name" value="Homeodomain-like"/>
    <property type="match status" value="1"/>
</dbReference>
<keyword evidence="2" id="KW-0677">Repeat</keyword>
<dbReference type="CDD" id="cd00167">
    <property type="entry name" value="SANT"/>
    <property type="match status" value="2"/>
</dbReference>
<comment type="subcellular location">
    <subcellularLocation>
        <location evidence="1">Nucleus</location>
    </subcellularLocation>
</comment>
<keyword evidence="8" id="KW-1185">Reference proteome</keyword>
<accession>A0AA38ZNC7</accession>
<evidence type="ECO:0000313" key="8">
    <source>
        <dbReference type="Proteomes" id="UP001168098"/>
    </source>
</evidence>
<evidence type="ECO:0000256" key="4">
    <source>
        <dbReference type="ARBA" id="ARBA00023242"/>
    </source>
</evidence>
<evidence type="ECO:0000256" key="1">
    <source>
        <dbReference type="ARBA" id="ARBA00004123"/>
    </source>
</evidence>
<feature type="domain" description="Myb-like" evidence="5">
    <location>
        <begin position="9"/>
        <end position="61"/>
    </location>
</feature>
<dbReference type="FunFam" id="1.10.10.60:FF:000001">
    <property type="entry name" value="MYB-related transcription factor"/>
    <property type="match status" value="1"/>
</dbReference>
<dbReference type="InterPro" id="IPR015495">
    <property type="entry name" value="Myb_TF_plants"/>
</dbReference>
<sequence>MGRSPSCADVGLNRGAWSMQEDEVLINYIRVHGEGNWRSLAQKSGLKRCGKSCRLRWVNYLRPGLKRGSFSPDEEELIIKLHRLLGNRWALIAGRLPGRTDNEIKNYWKITLCKRLQGDQKIEKKPVDNSATWDSPQPIRTKAFRCQRVIISTHKEESHLMNKDSDVISETGHLPSTSTSTLLHDSSINVLMDSHDVSAALDPYFLQIPSYKMQENGISSPFSDCFLSEDELLVQNRISYEPPQLTWALELKKNFCLSVGASFRVLLPLHCPVVSTNFQEYAEKGSLRELVCAAMIKNGRWTHLYLVKRAIFLTLLDHNKGEWTNDTCIDSHRRRHHHHRYHFSVCII</sequence>
<reference evidence="7 8" key="1">
    <citation type="journal article" date="2023" name="BMC Biotechnol.">
        <title>Vitis rotundifolia cv Carlos genome sequencing.</title>
        <authorList>
            <person name="Huff M."/>
            <person name="Hulse-Kemp A."/>
            <person name="Scheffler B."/>
            <person name="Youngblood R."/>
            <person name="Simpson S."/>
            <person name="Babiker E."/>
            <person name="Staton M."/>
        </authorList>
    </citation>
    <scope>NUCLEOTIDE SEQUENCE [LARGE SCALE GENOMIC DNA]</scope>
    <source>
        <tissue evidence="7">Leaf</tissue>
    </source>
</reference>
<organism evidence="7 8">
    <name type="scientific">Vitis rotundifolia</name>
    <name type="common">Muscadine grape</name>
    <dbReference type="NCBI Taxonomy" id="103349"/>
    <lineage>
        <taxon>Eukaryota</taxon>
        <taxon>Viridiplantae</taxon>
        <taxon>Streptophyta</taxon>
        <taxon>Embryophyta</taxon>
        <taxon>Tracheophyta</taxon>
        <taxon>Spermatophyta</taxon>
        <taxon>Magnoliopsida</taxon>
        <taxon>eudicotyledons</taxon>
        <taxon>Gunneridae</taxon>
        <taxon>Pentapetalae</taxon>
        <taxon>rosids</taxon>
        <taxon>Vitales</taxon>
        <taxon>Vitaceae</taxon>
        <taxon>Viteae</taxon>
        <taxon>Vitis</taxon>
    </lineage>
</organism>
<dbReference type="PANTHER" id="PTHR47999:SF96">
    <property type="entry name" value="TRANSCRIPTION REPRESSOR MYB6-LIKE"/>
    <property type="match status" value="1"/>
</dbReference>
<dbReference type="GO" id="GO:0005634">
    <property type="term" value="C:nucleus"/>
    <property type="evidence" value="ECO:0007669"/>
    <property type="project" value="UniProtKB-SubCell"/>
</dbReference>
<evidence type="ECO:0000256" key="3">
    <source>
        <dbReference type="ARBA" id="ARBA00023125"/>
    </source>
</evidence>
<gene>
    <name evidence="7" type="ORF">PVL29_011185</name>
</gene>
<dbReference type="PROSITE" id="PS51294">
    <property type="entry name" value="HTH_MYB"/>
    <property type="match status" value="2"/>
</dbReference>
<dbReference type="InterPro" id="IPR001005">
    <property type="entry name" value="SANT/Myb"/>
</dbReference>
<dbReference type="PROSITE" id="PS50090">
    <property type="entry name" value="MYB_LIKE"/>
    <property type="match status" value="2"/>
</dbReference>
<dbReference type="PANTHER" id="PTHR47999">
    <property type="entry name" value="TRANSCRIPTION FACTOR MYB8-RELATED-RELATED"/>
    <property type="match status" value="1"/>
</dbReference>
<dbReference type="GO" id="GO:0003677">
    <property type="term" value="F:DNA binding"/>
    <property type="evidence" value="ECO:0007669"/>
    <property type="project" value="UniProtKB-KW"/>
</dbReference>
<feature type="domain" description="Myb-like" evidence="5">
    <location>
        <begin position="62"/>
        <end position="112"/>
    </location>
</feature>
<keyword evidence="4" id="KW-0539">Nucleus</keyword>
<evidence type="ECO:0000256" key="2">
    <source>
        <dbReference type="ARBA" id="ARBA00022737"/>
    </source>
</evidence>
<feature type="domain" description="HTH myb-type" evidence="6">
    <location>
        <begin position="9"/>
        <end position="61"/>
    </location>
</feature>
<protein>
    <submittedName>
        <fullName evidence="7">Uncharacterized protein</fullName>
    </submittedName>
</protein>
<evidence type="ECO:0000259" key="6">
    <source>
        <dbReference type="PROSITE" id="PS51294"/>
    </source>
</evidence>
<dbReference type="InterPro" id="IPR017930">
    <property type="entry name" value="Myb_dom"/>
</dbReference>
<keyword evidence="3" id="KW-0238">DNA-binding</keyword>
<proteinExistence type="predicted"/>
<evidence type="ECO:0000259" key="5">
    <source>
        <dbReference type="PROSITE" id="PS50090"/>
    </source>
</evidence>
<dbReference type="AlphaFoldDB" id="A0AA38ZNC7"/>